<evidence type="ECO:0000313" key="1">
    <source>
        <dbReference type="EMBL" id="EXC42536.1"/>
    </source>
</evidence>
<keyword evidence="2" id="KW-1185">Reference proteome</keyword>
<dbReference type="EMBL" id="KE622106">
    <property type="protein sequence ID" value="EXC42536.1"/>
    <property type="molecule type" value="Genomic_DNA"/>
</dbReference>
<proteinExistence type="predicted"/>
<sequence length="199" mass="22521">MSQISCVPRVKTCLLFLFTLQIILGAFLRRGGKVVIMRLFKVNGQPIFIRGGNWILSDGLLRLSKKRYSTDIKFHADMNLNMLRCWAGGLAERPEFYYYCDLHGLLALAASMRGIPEPIFRGAFLNGLREDVRAEVKLLRPINLQEVMDLAQQIEERNEAVDRPFLTTKPLSFVSFGPEFQSTLGPLGVDLPHRGPDRG</sequence>
<dbReference type="AlphaFoldDB" id="W9T1Z2"/>
<dbReference type="GO" id="GO:0004553">
    <property type="term" value="F:hydrolase activity, hydrolyzing O-glycosyl compounds"/>
    <property type="evidence" value="ECO:0007669"/>
    <property type="project" value="InterPro"/>
</dbReference>
<reference evidence="2" key="1">
    <citation type="submission" date="2013-01" db="EMBL/GenBank/DDBJ databases">
        <title>Draft Genome Sequence of a Mulberry Tree, Morus notabilis C.K. Schneid.</title>
        <authorList>
            <person name="He N."/>
            <person name="Zhao S."/>
        </authorList>
    </citation>
    <scope>NUCLEOTIDE SEQUENCE</scope>
</reference>
<organism evidence="1 2">
    <name type="scientific">Morus notabilis</name>
    <dbReference type="NCBI Taxonomy" id="981085"/>
    <lineage>
        <taxon>Eukaryota</taxon>
        <taxon>Viridiplantae</taxon>
        <taxon>Streptophyta</taxon>
        <taxon>Embryophyta</taxon>
        <taxon>Tracheophyta</taxon>
        <taxon>Spermatophyta</taxon>
        <taxon>Magnoliopsida</taxon>
        <taxon>eudicotyledons</taxon>
        <taxon>Gunneridae</taxon>
        <taxon>Pentapetalae</taxon>
        <taxon>rosids</taxon>
        <taxon>fabids</taxon>
        <taxon>Rosales</taxon>
        <taxon>Moraceae</taxon>
        <taxon>Moreae</taxon>
        <taxon>Morus</taxon>
    </lineage>
</organism>
<name>W9T1Z2_9ROSA</name>
<protein>
    <submittedName>
        <fullName evidence="1">Uncharacterized protein</fullName>
    </submittedName>
</protein>
<dbReference type="PANTHER" id="PTHR43536:SF1">
    <property type="entry name" value="MANNOSYLGLYCOPROTEIN ENDO-BETA-MANNOSIDASE"/>
    <property type="match status" value="1"/>
</dbReference>
<accession>W9T1Z2</accession>
<dbReference type="Proteomes" id="UP000030645">
    <property type="component" value="Unassembled WGS sequence"/>
</dbReference>
<dbReference type="SUPFAM" id="SSF51445">
    <property type="entry name" value="(Trans)glycosidases"/>
    <property type="match status" value="1"/>
</dbReference>
<dbReference type="PANTHER" id="PTHR43536">
    <property type="entry name" value="MANNOSYLGLYCOPROTEIN ENDO-BETA-MANNOSIDASE"/>
    <property type="match status" value="1"/>
</dbReference>
<dbReference type="InterPro" id="IPR043534">
    <property type="entry name" value="EBDG/EBM"/>
</dbReference>
<gene>
    <name evidence="1" type="ORF">L484_000413</name>
</gene>
<dbReference type="Gene3D" id="3.20.20.80">
    <property type="entry name" value="Glycosidases"/>
    <property type="match status" value="1"/>
</dbReference>
<evidence type="ECO:0000313" key="2">
    <source>
        <dbReference type="Proteomes" id="UP000030645"/>
    </source>
</evidence>
<dbReference type="eggNOG" id="KOG2230">
    <property type="taxonomic scope" value="Eukaryota"/>
</dbReference>
<dbReference type="STRING" id="981085.W9T1Z2"/>
<dbReference type="InterPro" id="IPR017853">
    <property type="entry name" value="GH"/>
</dbReference>